<dbReference type="Pfam" id="PF02117">
    <property type="entry name" value="7TM_GPCR_Sra"/>
    <property type="match status" value="1"/>
</dbReference>
<keyword evidence="7" id="KW-1185">Reference proteome</keyword>
<dbReference type="GO" id="GO:0004984">
    <property type="term" value="F:olfactory receptor activity"/>
    <property type="evidence" value="ECO:0007669"/>
    <property type="project" value="TreeGrafter"/>
</dbReference>
<dbReference type="AlphaFoldDB" id="A0A9P1ID09"/>
<organism evidence="6 7">
    <name type="scientific">Caenorhabditis angaria</name>
    <dbReference type="NCBI Taxonomy" id="860376"/>
    <lineage>
        <taxon>Eukaryota</taxon>
        <taxon>Metazoa</taxon>
        <taxon>Ecdysozoa</taxon>
        <taxon>Nematoda</taxon>
        <taxon>Chromadorea</taxon>
        <taxon>Rhabditida</taxon>
        <taxon>Rhabditina</taxon>
        <taxon>Rhabditomorpha</taxon>
        <taxon>Rhabditoidea</taxon>
        <taxon>Rhabditidae</taxon>
        <taxon>Peloderinae</taxon>
        <taxon>Caenorhabditis</taxon>
    </lineage>
</organism>
<evidence type="ECO:0000256" key="2">
    <source>
        <dbReference type="ARBA" id="ARBA00022692"/>
    </source>
</evidence>
<dbReference type="Proteomes" id="UP001152747">
    <property type="component" value="Unassembled WGS sequence"/>
</dbReference>
<gene>
    <name evidence="6" type="ORF">CAMP_LOCUS3619</name>
</gene>
<reference evidence="6" key="1">
    <citation type="submission" date="2022-11" db="EMBL/GenBank/DDBJ databases">
        <authorList>
            <person name="Kikuchi T."/>
        </authorList>
    </citation>
    <scope>NUCLEOTIDE SEQUENCE</scope>
    <source>
        <strain evidence="6">PS1010</strain>
    </source>
</reference>
<keyword evidence="3 5" id="KW-1133">Transmembrane helix</keyword>
<evidence type="ECO:0000256" key="1">
    <source>
        <dbReference type="ARBA" id="ARBA00004141"/>
    </source>
</evidence>
<keyword evidence="4 5" id="KW-0472">Membrane</keyword>
<sequence>MNTSNNCITIEQLQVYESKLYFTILLWNCFIAMITLVTVTLGIRKLLKKSILPSSIRTFLIISLIFGMIHQIAYFWMKIRLIFRIFSHDPCAIPEISFDCRFISTGTLAGNCGIILIQSFMSIDRFIATWFSRFYAKFQHILTGAISLVIVYNGQQVICIKKNLENSEKKAPPSQTWIGRIKWTVDITHQHQKCRLQMTSANNRFWTTSD</sequence>
<dbReference type="InterPro" id="IPR051080">
    <property type="entry name" value="Nematode_rcpt-like_serp_alpha"/>
</dbReference>
<dbReference type="PANTHER" id="PTHR31357:SF15">
    <property type="entry name" value="SERPENTINE RECEPTOR CLASS ALPHA-13"/>
    <property type="match status" value="1"/>
</dbReference>
<evidence type="ECO:0000256" key="4">
    <source>
        <dbReference type="ARBA" id="ARBA00023136"/>
    </source>
</evidence>
<name>A0A9P1ID09_9PELO</name>
<evidence type="ECO:0000256" key="5">
    <source>
        <dbReference type="SAM" id="Phobius"/>
    </source>
</evidence>
<dbReference type="PANTHER" id="PTHR31357">
    <property type="entry name" value="SERPENTINE RECEPTOR CLASS ALPHA-10"/>
    <property type="match status" value="1"/>
</dbReference>
<dbReference type="GO" id="GO:0016020">
    <property type="term" value="C:membrane"/>
    <property type="evidence" value="ECO:0007669"/>
    <property type="project" value="UniProtKB-SubCell"/>
</dbReference>
<feature type="transmembrane region" description="Helical" evidence="5">
    <location>
        <begin position="55"/>
        <end position="77"/>
    </location>
</feature>
<evidence type="ECO:0000313" key="7">
    <source>
        <dbReference type="Proteomes" id="UP001152747"/>
    </source>
</evidence>
<evidence type="ECO:0000313" key="6">
    <source>
        <dbReference type="EMBL" id="CAI5440982.1"/>
    </source>
</evidence>
<comment type="subcellular location">
    <subcellularLocation>
        <location evidence="1">Membrane</location>
        <topology evidence="1">Multi-pass membrane protein</topology>
    </subcellularLocation>
</comment>
<feature type="transmembrane region" description="Helical" evidence="5">
    <location>
        <begin position="20"/>
        <end position="43"/>
    </location>
</feature>
<proteinExistence type="predicted"/>
<accession>A0A9P1ID09</accession>
<dbReference type="GO" id="GO:0004930">
    <property type="term" value="F:G protein-coupled receptor activity"/>
    <property type="evidence" value="ECO:0007669"/>
    <property type="project" value="InterPro"/>
</dbReference>
<protein>
    <submittedName>
        <fullName evidence="6">Uncharacterized protein</fullName>
    </submittedName>
</protein>
<keyword evidence="2 5" id="KW-0812">Transmembrane</keyword>
<dbReference type="EMBL" id="CANHGI010000002">
    <property type="protein sequence ID" value="CAI5440982.1"/>
    <property type="molecule type" value="Genomic_DNA"/>
</dbReference>
<comment type="caution">
    <text evidence="6">The sequence shown here is derived from an EMBL/GenBank/DDBJ whole genome shotgun (WGS) entry which is preliminary data.</text>
</comment>
<dbReference type="InterPro" id="IPR000344">
    <property type="entry name" value="7TM_GPCR_serpentine_rcpt_Sra"/>
</dbReference>
<evidence type="ECO:0000256" key="3">
    <source>
        <dbReference type="ARBA" id="ARBA00022989"/>
    </source>
</evidence>